<evidence type="ECO:0000313" key="2">
    <source>
        <dbReference type="Proteomes" id="UP000199031"/>
    </source>
</evidence>
<sequence length="191" mass="22908">MITQATLDLLDADIRKDVRRYNRMPFKDRHKIFSHEIRIDPYWCNKKFQQIPVLNWSADFKFSSHPDFQQIITTNDIGVYIMYVKPVNLLIDMPQYVMYVGISGENGSARPLRDRLMDYFYISKIKLRNNIHTMLQLYYDHVYIKYALFNGTYQSLEQLEEILHEFFYPKFGKRDFEPETKAAHSAWNTGQ</sequence>
<proteinExistence type="predicted"/>
<dbReference type="OrthoDB" id="1494598at2"/>
<reference evidence="1 2" key="1">
    <citation type="submission" date="2016-10" db="EMBL/GenBank/DDBJ databases">
        <authorList>
            <person name="de Groot N.N."/>
        </authorList>
    </citation>
    <scope>NUCLEOTIDE SEQUENCE [LARGE SCALE GENOMIC DNA]</scope>
    <source>
        <strain evidence="1 2">DSM 28286</strain>
    </source>
</reference>
<accession>A0A1I5VIW1</accession>
<protein>
    <recommendedName>
        <fullName evidence="3">GIY-YIG domain-containing protein</fullName>
    </recommendedName>
</protein>
<dbReference type="AlphaFoldDB" id="A0A1I5VIW1"/>
<dbReference type="Proteomes" id="UP000199031">
    <property type="component" value="Unassembled WGS sequence"/>
</dbReference>
<organism evidence="1 2">
    <name type="scientific">Parafilimonas terrae</name>
    <dbReference type="NCBI Taxonomy" id="1465490"/>
    <lineage>
        <taxon>Bacteria</taxon>
        <taxon>Pseudomonadati</taxon>
        <taxon>Bacteroidota</taxon>
        <taxon>Chitinophagia</taxon>
        <taxon>Chitinophagales</taxon>
        <taxon>Chitinophagaceae</taxon>
        <taxon>Parafilimonas</taxon>
    </lineage>
</organism>
<evidence type="ECO:0008006" key="3">
    <source>
        <dbReference type="Google" id="ProtNLM"/>
    </source>
</evidence>
<dbReference type="RefSeq" id="WP_143075810.1">
    <property type="nucleotide sequence ID" value="NZ_FOXQ01000005.1"/>
</dbReference>
<dbReference type="STRING" id="1465490.SAMN05444277_10517"/>
<evidence type="ECO:0000313" key="1">
    <source>
        <dbReference type="EMBL" id="SFQ07455.1"/>
    </source>
</evidence>
<gene>
    <name evidence="1" type="ORF">SAMN05444277_10517</name>
</gene>
<name>A0A1I5VIW1_9BACT</name>
<dbReference type="EMBL" id="FOXQ01000005">
    <property type="protein sequence ID" value="SFQ07455.1"/>
    <property type="molecule type" value="Genomic_DNA"/>
</dbReference>
<keyword evidence="2" id="KW-1185">Reference proteome</keyword>